<evidence type="ECO:0000313" key="4">
    <source>
        <dbReference type="Proteomes" id="UP000574104"/>
    </source>
</evidence>
<evidence type="ECO:0000313" key="1">
    <source>
        <dbReference type="EMBL" id="MBC1400877.1"/>
    </source>
</evidence>
<dbReference type="RefSeq" id="WP_185405605.1">
    <property type="nucleotide sequence ID" value="NZ_JAARPT010000002.1"/>
</dbReference>
<reference evidence="3 4" key="1">
    <citation type="submission" date="2020-03" db="EMBL/GenBank/DDBJ databases">
        <title>Soil Listeria distribution.</title>
        <authorList>
            <person name="Liao J."/>
            <person name="Wiedmann M."/>
        </authorList>
    </citation>
    <scope>NUCLEOTIDE SEQUENCE [LARGE SCALE GENOMIC DNA]</scope>
    <source>
        <strain evidence="2 4">FSL L7-1299</strain>
        <strain evidence="1 3">FSL L7-1658</strain>
    </source>
</reference>
<sequence>MESAFKIAKKISEQQYTSEDICQYLNSASISVVYQTLKEIAERPLQEENVLNEVKAIAMGEREISGKGLGATTMRIIAIATLKELGYSELFDSLDDDGKNLVMGAFL</sequence>
<protein>
    <submittedName>
        <fullName evidence="2">Uncharacterized protein</fullName>
    </submittedName>
</protein>
<name>A0A842AIP2_9LIST</name>
<organism evidence="2 4">
    <name type="scientific">Listeria booriae</name>
    <dbReference type="NCBI Taxonomy" id="1552123"/>
    <lineage>
        <taxon>Bacteria</taxon>
        <taxon>Bacillati</taxon>
        <taxon>Bacillota</taxon>
        <taxon>Bacilli</taxon>
        <taxon>Bacillales</taxon>
        <taxon>Listeriaceae</taxon>
        <taxon>Listeria</taxon>
    </lineage>
</organism>
<proteinExistence type="predicted"/>
<dbReference type="AlphaFoldDB" id="A0A842AIP2"/>
<gene>
    <name evidence="1" type="ORF">HB836_04640</name>
    <name evidence="2" type="ORF">HB904_11020</name>
</gene>
<dbReference type="EMBL" id="JAARSH010000006">
    <property type="protein sequence ID" value="MBC1616724.1"/>
    <property type="molecule type" value="Genomic_DNA"/>
</dbReference>
<dbReference type="EMBL" id="JAARPT010000002">
    <property type="protein sequence ID" value="MBC1400877.1"/>
    <property type="molecule type" value="Genomic_DNA"/>
</dbReference>
<evidence type="ECO:0000313" key="3">
    <source>
        <dbReference type="Proteomes" id="UP000544413"/>
    </source>
</evidence>
<accession>A0A842AIP2</accession>
<evidence type="ECO:0000313" key="2">
    <source>
        <dbReference type="EMBL" id="MBC1616724.1"/>
    </source>
</evidence>
<dbReference type="Proteomes" id="UP000544413">
    <property type="component" value="Unassembled WGS sequence"/>
</dbReference>
<comment type="caution">
    <text evidence="2">The sequence shown here is derived from an EMBL/GenBank/DDBJ whole genome shotgun (WGS) entry which is preliminary data.</text>
</comment>
<dbReference type="Proteomes" id="UP000574104">
    <property type="component" value="Unassembled WGS sequence"/>
</dbReference>